<comment type="caution">
    <text evidence="5">The sequence shown here is derived from an EMBL/GenBank/DDBJ whole genome shotgun (WGS) entry which is preliminary data.</text>
</comment>
<dbReference type="InterPro" id="IPR018357">
    <property type="entry name" value="Hexapep_transf_CS"/>
</dbReference>
<keyword evidence="6" id="KW-1185">Reference proteome</keyword>
<name>A0A0F0CQS4_9BACT</name>
<dbReference type="Proteomes" id="UP000033428">
    <property type="component" value="Unassembled WGS sequence"/>
</dbReference>
<accession>A0A0F0CQS4</accession>
<evidence type="ECO:0000313" key="5">
    <source>
        <dbReference type="EMBL" id="KJJ84364.1"/>
    </source>
</evidence>
<dbReference type="PANTHER" id="PTHR23416">
    <property type="entry name" value="SIALIC ACID SYNTHASE-RELATED"/>
    <property type="match status" value="1"/>
</dbReference>
<dbReference type="EMBL" id="JYNY01000372">
    <property type="protein sequence ID" value="KJJ84364.1"/>
    <property type="molecule type" value="Genomic_DNA"/>
</dbReference>
<dbReference type="GO" id="GO:0008374">
    <property type="term" value="F:O-acyltransferase activity"/>
    <property type="evidence" value="ECO:0007669"/>
    <property type="project" value="TreeGrafter"/>
</dbReference>
<dbReference type="PATRIC" id="fig|1609969.3.peg.1953"/>
<dbReference type="Gene3D" id="2.160.10.10">
    <property type="entry name" value="Hexapeptide repeat proteins"/>
    <property type="match status" value="1"/>
</dbReference>
<reference evidence="5 6" key="1">
    <citation type="submission" date="2015-02" db="EMBL/GenBank/DDBJ databases">
        <title>Single-cell genomics of uncultivated deep-branching MTB reveals a conserved set of magnetosome genes.</title>
        <authorList>
            <person name="Kolinko S."/>
            <person name="Richter M."/>
            <person name="Glockner F.O."/>
            <person name="Brachmann A."/>
            <person name="Schuler D."/>
        </authorList>
    </citation>
    <scope>NUCLEOTIDE SEQUENCE [LARGE SCALE GENOMIC DNA]</scope>
    <source>
        <strain evidence="5">SKK-01</strain>
    </source>
</reference>
<dbReference type="AlphaFoldDB" id="A0A0F0CQS4"/>
<evidence type="ECO:0000256" key="4">
    <source>
        <dbReference type="ARBA" id="ARBA00023315"/>
    </source>
</evidence>
<evidence type="ECO:0000256" key="2">
    <source>
        <dbReference type="ARBA" id="ARBA00022679"/>
    </source>
</evidence>
<dbReference type="Pfam" id="PF00132">
    <property type="entry name" value="Hexapep"/>
    <property type="match status" value="1"/>
</dbReference>
<protein>
    <submittedName>
        <fullName evidence="5">Acetyltransferase</fullName>
    </submittedName>
</protein>
<evidence type="ECO:0000256" key="1">
    <source>
        <dbReference type="ARBA" id="ARBA00007274"/>
    </source>
</evidence>
<dbReference type="InterPro" id="IPR051159">
    <property type="entry name" value="Hexapeptide_acetyltransf"/>
</dbReference>
<comment type="similarity">
    <text evidence="1">Belongs to the transferase hexapeptide repeat family.</text>
</comment>
<organism evidence="5 6">
    <name type="scientific">Candidatus Omnitrophus magneticus</name>
    <dbReference type="NCBI Taxonomy" id="1609969"/>
    <lineage>
        <taxon>Bacteria</taxon>
        <taxon>Pseudomonadati</taxon>
        <taxon>Candidatus Omnitrophota</taxon>
        <taxon>Candidatus Omnitrophus</taxon>
    </lineage>
</organism>
<keyword evidence="4" id="KW-0012">Acyltransferase</keyword>
<keyword evidence="3" id="KW-0677">Repeat</keyword>
<dbReference type="PROSITE" id="PS00101">
    <property type="entry name" value="HEXAPEP_TRANSFERASES"/>
    <property type="match status" value="1"/>
</dbReference>
<evidence type="ECO:0000256" key="3">
    <source>
        <dbReference type="ARBA" id="ARBA00022737"/>
    </source>
</evidence>
<evidence type="ECO:0000313" key="6">
    <source>
        <dbReference type="Proteomes" id="UP000033428"/>
    </source>
</evidence>
<keyword evidence="2 5" id="KW-0808">Transferase</keyword>
<sequence length="228" mass="25095">MSRIVKAVHGLGTPPQDLNFEIEFSAYLKEKYDRPYITELYGRFINGFSDFDALMRRAIWRALASKFGHGVKIEPGVYFKYPETFEIGDNVFIGTGAFLQGRFDGKCVIGNNVWIGPHSFLDARDLIIEEYVGWGPGARILGSSHTAMPINIPIIKTDLEIKPVRIEAWADIGTGAIILPGVVIGNNSIIGAGSVVIKDIEPFSVAAGVPARLIKLRNKETTDGNKMQ</sequence>
<dbReference type="InterPro" id="IPR001451">
    <property type="entry name" value="Hexapep"/>
</dbReference>
<gene>
    <name evidence="5" type="ORF">OMAG_001827</name>
</gene>
<dbReference type="SUPFAM" id="SSF51161">
    <property type="entry name" value="Trimeric LpxA-like enzymes"/>
    <property type="match status" value="1"/>
</dbReference>
<dbReference type="InterPro" id="IPR011004">
    <property type="entry name" value="Trimer_LpxA-like_sf"/>
</dbReference>
<dbReference type="PANTHER" id="PTHR23416:SF23">
    <property type="entry name" value="ACETYLTRANSFERASE C18B11.09C-RELATED"/>
    <property type="match status" value="1"/>
</dbReference>
<proteinExistence type="inferred from homology"/>